<name>A0A453Q3S8_AEGTS</name>
<organism evidence="2 3">
    <name type="scientific">Aegilops tauschii subsp. strangulata</name>
    <name type="common">Goatgrass</name>
    <dbReference type="NCBI Taxonomy" id="200361"/>
    <lineage>
        <taxon>Eukaryota</taxon>
        <taxon>Viridiplantae</taxon>
        <taxon>Streptophyta</taxon>
        <taxon>Embryophyta</taxon>
        <taxon>Tracheophyta</taxon>
        <taxon>Spermatophyta</taxon>
        <taxon>Magnoliopsida</taxon>
        <taxon>Liliopsida</taxon>
        <taxon>Poales</taxon>
        <taxon>Poaceae</taxon>
        <taxon>BOP clade</taxon>
        <taxon>Pooideae</taxon>
        <taxon>Triticodae</taxon>
        <taxon>Triticeae</taxon>
        <taxon>Triticinae</taxon>
        <taxon>Aegilops</taxon>
    </lineage>
</organism>
<evidence type="ECO:0000313" key="3">
    <source>
        <dbReference type="Proteomes" id="UP000015105"/>
    </source>
</evidence>
<protein>
    <submittedName>
        <fullName evidence="2">Uncharacterized protein</fullName>
    </submittedName>
</protein>
<proteinExistence type="predicted"/>
<dbReference type="Gramene" id="AET6Gv20961700.1">
    <property type="protein sequence ID" value="AET6Gv20961700.1"/>
    <property type="gene ID" value="AET6Gv20961700"/>
</dbReference>
<evidence type="ECO:0000256" key="1">
    <source>
        <dbReference type="SAM" id="MobiDB-lite"/>
    </source>
</evidence>
<feature type="region of interest" description="Disordered" evidence="1">
    <location>
        <begin position="1"/>
        <end position="140"/>
    </location>
</feature>
<reference evidence="2" key="3">
    <citation type="journal article" date="2017" name="Nature">
        <title>Genome sequence of the progenitor of the wheat D genome Aegilops tauschii.</title>
        <authorList>
            <person name="Luo M.C."/>
            <person name="Gu Y.Q."/>
            <person name="Puiu D."/>
            <person name="Wang H."/>
            <person name="Twardziok S.O."/>
            <person name="Deal K.R."/>
            <person name="Huo N."/>
            <person name="Zhu T."/>
            <person name="Wang L."/>
            <person name="Wang Y."/>
            <person name="McGuire P.E."/>
            <person name="Liu S."/>
            <person name="Long H."/>
            <person name="Ramasamy R.K."/>
            <person name="Rodriguez J.C."/>
            <person name="Van S.L."/>
            <person name="Yuan L."/>
            <person name="Wang Z."/>
            <person name="Xia Z."/>
            <person name="Xiao L."/>
            <person name="Anderson O.D."/>
            <person name="Ouyang S."/>
            <person name="Liang Y."/>
            <person name="Zimin A.V."/>
            <person name="Pertea G."/>
            <person name="Qi P."/>
            <person name="Bennetzen J.L."/>
            <person name="Dai X."/>
            <person name="Dawson M.W."/>
            <person name="Muller H.G."/>
            <person name="Kugler K."/>
            <person name="Rivarola-Duarte L."/>
            <person name="Spannagl M."/>
            <person name="Mayer K.F.X."/>
            <person name="Lu F.H."/>
            <person name="Bevan M.W."/>
            <person name="Leroy P."/>
            <person name="Li P."/>
            <person name="You F.M."/>
            <person name="Sun Q."/>
            <person name="Liu Z."/>
            <person name="Lyons E."/>
            <person name="Wicker T."/>
            <person name="Salzberg S.L."/>
            <person name="Devos K.M."/>
            <person name="Dvorak J."/>
        </authorList>
    </citation>
    <scope>NUCLEOTIDE SEQUENCE [LARGE SCALE GENOMIC DNA]</scope>
    <source>
        <strain evidence="2">cv. AL8/78</strain>
    </source>
</reference>
<feature type="compositionally biased region" description="Basic residues" evidence="1">
    <location>
        <begin position="79"/>
        <end position="125"/>
    </location>
</feature>
<keyword evidence="3" id="KW-1185">Reference proteome</keyword>
<reference evidence="2" key="5">
    <citation type="journal article" date="2021" name="G3 (Bethesda)">
        <title>Aegilops tauschii genome assembly Aet v5.0 features greater sequence contiguity and improved annotation.</title>
        <authorList>
            <person name="Wang L."/>
            <person name="Zhu T."/>
            <person name="Rodriguez J.C."/>
            <person name="Deal K.R."/>
            <person name="Dubcovsky J."/>
            <person name="McGuire P.E."/>
            <person name="Lux T."/>
            <person name="Spannagl M."/>
            <person name="Mayer K.F.X."/>
            <person name="Baldrich P."/>
            <person name="Meyers B.C."/>
            <person name="Huo N."/>
            <person name="Gu Y.Q."/>
            <person name="Zhou H."/>
            <person name="Devos K.M."/>
            <person name="Bennetzen J.L."/>
            <person name="Unver T."/>
            <person name="Budak H."/>
            <person name="Gulick P.J."/>
            <person name="Galiba G."/>
            <person name="Kalapos B."/>
            <person name="Nelson D.R."/>
            <person name="Li P."/>
            <person name="You F.M."/>
            <person name="Luo M.C."/>
            <person name="Dvorak J."/>
        </authorList>
    </citation>
    <scope>NUCLEOTIDE SEQUENCE [LARGE SCALE GENOMIC DNA]</scope>
    <source>
        <strain evidence="2">cv. AL8/78</strain>
    </source>
</reference>
<reference evidence="3" key="2">
    <citation type="journal article" date="2017" name="Nat. Plants">
        <title>The Aegilops tauschii genome reveals multiple impacts of transposons.</title>
        <authorList>
            <person name="Zhao G."/>
            <person name="Zou C."/>
            <person name="Li K."/>
            <person name="Wang K."/>
            <person name="Li T."/>
            <person name="Gao L."/>
            <person name="Zhang X."/>
            <person name="Wang H."/>
            <person name="Yang Z."/>
            <person name="Liu X."/>
            <person name="Jiang W."/>
            <person name="Mao L."/>
            <person name="Kong X."/>
            <person name="Jiao Y."/>
            <person name="Jia J."/>
        </authorList>
    </citation>
    <scope>NUCLEOTIDE SEQUENCE [LARGE SCALE GENOMIC DNA]</scope>
    <source>
        <strain evidence="3">cv. AL8/78</strain>
    </source>
</reference>
<dbReference type="AlphaFoldDB" id="A0A453Q3S8"/>
<evidence type="ECO:0000313" key="2">
    <source>
        <dbReference type="EnsemblPlants" id="AET6Gv20961700.1"/>
    </source>
</evidence>
<reference evidence="3" key="1">
    <citation type="journal article" date="2014" name="Science">
        <title>Ancient hybridizations among the ancestral genomes of bread wheat.</title>
        <authorList>
            <consortium name="International Wheat Genome Sequencing Consortium,"/>
            <person name="Marcussen T."/>
            <person name="Sandve S.R."/>
            <person name="Heier L."/>
            <person name="Spannagl M."/>
            <person name="Pfeifer M."/>
            <person name="Jakobsen K.S."/>
            <person name="Wulff B.B."/>
            <person name="Steuernagel B."/>
            <person name="Mayer K.F."/>
            <person name="Olsen O.A."/>
        </authorList>
    </citation>
    <scope>NUCLEOTIDE SEQUENCE [LARGE SCALE GENOMIC DNA]</scope>
    <source>
        <strain evidence="3">cv. AL8/78</strain>
    </source>
</reference>
<feature type="compositionally biased region" description="Pro residues" evidence="1">
    <location>
        <begin position="23"/>
        <end position="34"/>
    </location>
</feature>
<accession>A0A453Q3S8</accession>
<sequence length="230" mass="26407">AESPPNASHHQCLPPRPQGADPAAPPSVLPPPLRPTHGPCGGAAARRRAAPPHLGRRRARHRHRQPRLQRRPAALLLRGARRRRPAALLRGARHRRRLRRGRGRGRRRLRRRGQGPRRQPRRRRDRQQAPQGPHRHLRPLHPQPARLLHQGHVRACPFSFSFSVFPVGSIDRSISCGDLRFGFRLRRDSEWDAAFNFTKDTSFLNNCMKQTNGKKSSHIHILRTFCMVAF</sequence>
<dbReference type="EnsemblPlants" id="AET6Gv20961700.1">
    <property type="protein sequence ID" value="AET6Gv20961700.1"/>
    <property type="gene ID" value="AET6Gv20961700"/>
</dbReference>
<dbReference type="Proteomes" id="UP000015105">
    <property type="component" value="Chromosome 6D"/>
</dbReference>
<feature type="compositionally biased region" description="Basic residues" evidence="1">
    <location>
        <begin position="45"/>
        <end position="70"/>
    </location>
</feature>
<reference evidence="2" key="4">
    <citation type="submission" date="2019-03" db="UniProtKB">
        <authorList>
            <consortium name="EnsemblPlants"/>
        </authorList>
    </citation>
    <scope>IDENTIFICATION</scope>
</reference>